<comment type="similarity">
    <text evidence="1">Belongs to the peptidase C14B family.</text>
</comment>
<dbReference type="GO" id="GO:0006508">
    <property type="term" value="P:proteolysis"/>
    <property type="evidence" value="ECO:0007669"/>
    <property type="project" value="InterPro"/>
</dbReference>
<dbReference type="Proteomes" id="UP000655225">
    <property type="component" value="Unassembled WGS sequence"/>
</dbReference>
<dbReference type="Gene3D" id="3.40.50.12660">
    <property type="match status" value="1"/>
</dbReference>
<dbReference type="NCBIfam" id="TIGR01053">
    <property type="entry name" value="LSD1"/>
    <property type="match status" value="1"/>
</dbReference>
<evidence type="ECO:0000259" key="3">
    <source>
        <dbReference type="Pfam" id="PF06943"/>
    </source>
</evidence>
<evidence type="ECO:0000313" key="5">
    <source>
        <dbReference type="Proteomes" id="UP000655225"/>
    </source>
</evidence>
<dbReference type="InterPro" id="IPR050452">
    <property type="entry name" value="Metacaspase"/>
</dbReference>
<feature type="domain" description="Peptidase C14 caspase" evidence="2">
    <location>
        <begin position="105"/>
        <end position="377"/>
    </location>
</feature>
<dbReference type="AlphaFoldDB" id="A0A835CYI6"/>
<gene>
    <name evidence="4" type="ORF">HHK36_030692</name>
</gene>
<dbReference type="OrthoDB" id="3223806at2759"/>
<dbReference type="GO" id="GO:0004197">
    <property type="term" value="F:cysteine-type endopeptidase activity"/>
    <property type="evidence" value="ECO:0007669"/>
    <property type="project" value="InterPro"/>
</dbReference>
<organism evidence="4 5">
    <name type="scientific">Tetracentron sinense</name>
    <name type="common">Spur-leaf</name>
    <dbReference type="NCBI Taxonomy" id="13715"/>
    <lineage>
        <taxon>Eukaryota</taxon>
        <taxon>Viridiplantae</taxon>
        <taxon>Streptophyta</taxon>
        <taxon>Embryophyta</taxon>
        <taxon>Tracheophyta</taxon>
        <taxon>Spermatophyta</taxon>
        <taxon>Magnoliopsida</taxon>
        <taxon>Trochodendrales</taxon>
        <taxon>Trochodendraceae</taxon>
        <taxon>Tetracentron</taxon>
    </lineage>
</organism>
<dbReference type="PANTHER" id="PTHR48104:SF17">
    <property type="entry name" value="METACASPASE-3"/>
    <property type="match status" value="1"/>
</dbReference>
<evidence type="ECO:0000313" key="4">
    <source>
        <dbReference type="EMBL" id="KAF8377317.1"/>
    </source>
</evidence>
<proteinExistence type="inferred from homology"/>
<dbReference type="OMA" id="IRMALQW"/>
<keyword evidence="5" id="KW-1185">Reference proteome</keyword>
<dbReference type="Pfam" id="PF00656">
    <property type="entry name" value="Peptidase_C14"/>
    <property type="match status" value="1"/>
</dbReference>
<dbReference type="Pfam" id="PF06943">
    <property type="entry name" value="zf-LSD1"/>
    <property type="match status" value="1"/>
</dbReference>
<sequence length="387" mass="42816">MAARRERCNGCGIELLVPPEAQTFRCAVCQTITRARPNDPFGRAQEPVLQATSWFKGMINNMSSSINSVASSMNNNYSASPSPMPSYGYYPLPPRPQTYSASHGRKRALLCGVTYRWQSYELDGTINDVQCMRYFLVEKMGFPNDCILTLTEDEKDPYRIPTRRNIQMAFQWLVHGCQSGDSLVFHYAGHGKQQPDNKGEEIDGYDETICPLDFETEGMILDDEINATIVRPLPKGATLHAIIDSCHSGTVLDLPFLCRMNREGYYQWENHSPLSGAYKGTSGGLALSFSACDDNQTSASTTALSGTSTLTGAMTYSFIQAVQSEPGLTYGRVLTAMRSKIREANTGIRLNGPIASLIRKVLGTGLSQEPQLSSSERFDVYSRPFIL</sequence>
<evidence type="ECO:0000259" key="2">
    <source>
        <dbReference type="Pfam" id="PF00656"/>
    </source>
</evidence>
<comment type="caution">
    <text evidence="4">The sequence shown here is derived from an EMBL/GenBank/DDBJ whole genome shotgun (WGS) entry which is preliminary data.</text>
</comment>
<dbReference type="InterPro" id="IPR005735">
    <property type="entry name" value="Znf_LSD1"/>
</dbReference>
<name>A0A835CYI6_TETSI</name>
<evidence type="ECO:0000256" key="1">
    <source>
        <dbReference type="ARBA" id="ARBA00009005"/>
    </source>
</evidence>
<feature type="domain" description="Zinc finger LSD1-type" evidence="3">
    <location>
        <begin position="8"/>
        <end position="32"/>
    </location>
</feature>
<accession>A0A835CYI6</accession>
<protein>
    <submittedName>
        <fullName evidence="4">Uncharacterized protein</fullName>
    </submittedName>
</protein>
<reference evidence="4 5" key="1">
    <citation type="submission" date="2020-04" db="EMBL/GenBank/DDBJ databases">
        <title>Plant Genome Project.</title>
        <authorList>
            <person name="Zhang R.-G."/>
        </authorList>
    </citation>
    <scope>NUCLEOTIDE SEQUENCE [LARGE SCALE GENOMIC DNA]</scope>
    <source>
        <strain evidence="4">YNK0</strain>
        <tissue evidence="4">Leaf</tissue>
    </source>
</reference>
<dbReference type="EMBL" id="JABCRI010000024">
    <property type="protein sequence ID" value="KAF8377317.1"/>
    <property type="molecule type" value="Genomic_DNA"/>
</dbReference>
<dbReference type="PANTHER" id="PTHR48104">
    <property type="entry name" value="METACASPASE-4"/>
    <property type="match status" value="1"/>
</dbReference>
<dbReference type="InterPro" id="IPR011600">
    <property type="entry name" value="Pept_C14_caspase"/>
</dbReference>
<dbReference type="GO" id="GO:0005737">
    <property type="term" value="C:cytoplasm"/>
    <property type="evidence" value="ECO:0007669"/>
    <property type="project" value="TreeGrafter"/>
</dbReference>